<dbReference type="InterPro" id="IPR036764">
    <property type="entry name" value="Peptidase_Prp_sf"/>
</dbReference>
<keyword evidence="8" id="KW-1185">Reference proteome</keyword>
<dbReference type="Proteomes" id="UP001300604">
    <property type="component" value="Chromosome"/>
</dbReference>
<evidence type="ECO:0000256" key="2">
    <source>
        <dbReference type="ARBA" id="ARBA00022670"/>
    </source>
</evidence>
<name>A0AA97DD90_9FIRM</name>
<keyword evidence="4" id="KW-0788">Thiol protease</keyword>
<accession>A0AA97DD90</accession>
<dbReference type="PANTHER" id="PTHR39178:SF1">
    <property type="entry name" value="RIBOSOMAL-PROCESSING CYSTEINE PROTEASE PRP"/>
    <property type="match status" value="1"/>
</dbReference>
<evidence type="ECO:0000313" key="8">
    <source>
        <dbReference type="Proteomes" id="UP001300604"/>
    </source>
</evidence>
<dbReference type="GO" id="GO:0042254">
    <property type="term" value="P:ribosome biogenesis"/>
    <property type="evidence" value="ECO:0007669"/>
    <property type="project" value="UniProtKB-KW"/>
</dbReference>
<gene>
    <name evidence="7" type="ORF">PXC00_05485</name>
</gene>
<evidence type="ECO:0000256" key="4">
    <source>
        <dbReference type="ARBA" id="ARBA00022807"/>
    </source>
</evidence>
<dbReference type="Gene3D" id="3.30.70.1490">
    <property type="entry name" value="Cysteine protease Prp"/>
    <property type="match status" value="1"/>
</dbReference>
<proteinExistence type="inferred from homology"/>
<dbReference type="Pfam" id="PF04327">
    <property type="entry name" value="Peptidase_Prp"/>
    <property type="match status" value="1"/>
</dbReference>
<dbReference type="AlphaFoldDB" id="A0AA97DD90"/>
<comment type="similarity">
    <text evidence="5">Belongs to the Prp family.</text>
</comment>
<dbReference type="EMBL" id="CP135996">
    <property type="protein sequence ID" value="WOC33321.1"/>
    <property type="molecule type" value="Genomic_DNA"/>
</dbReference>
<dbReference type="GO" id="GO:0006508">
    <property type="term" value="P:proteolysis"/>
    <property type="evidence" value="ECO:0007669"/>
    <property type="project" value="UniProtKB-KW"/>
</dbReference>
<reference evidence="8" key="2">
    <citation type="submission" date="2024-06" db="EMBL/GenBank/DDBJ databases">
        <title>Caproicibacterium argilliputei sp. nov, a novel caproic acid producing anaerobic bacterium isolated from pit mud.</title>
        <authorList>
            <person name="Zeng C."/>
        </authorList>
    </citation>
    <scope>NUCLEOTIDE SEQUENCE [LARGE SCALE GENOMIC DNA]</scope>
    <source>
        <strain evidence="8">ZCY20-5</strain>
    </source>
</reference>
<dbReference type="CDD" id="cd16332">
    <property type="entry name" value="Prp-like"/>
    <property type="match status" value="1"/>
</dbReference>
<reference evidence="7 8" key="1">
    <citation type="submission" date="2024-06" db="EMBL/GenBank/DDBJ databases">
        <title>Caproicibacterium argilliputei sp. nov, a novel caproic acid producing anaerobic bacterium isolated from pit mud.</title>
        <authorList>
            <person name="Xia S."/>
        </authorList>
    </citation>
    <scope>NUCLEOTIDE SEQUENCE [LARGE SCALE GENOMIC DNA]</scope>
    <source>
        <strain evidence="7 8">ZCY20-5</strain>
    </source>
</reference>
<dbReference type="RefSeq" id="WP_275845620.1">
    <property type="nucleotide sequence ID" value="NZ_CP135996.1"/>
</dbReference>
<evidence type="ECO:0000256" key="5">
    <source>
        <dbReference type="ARBA" id="ARBA00044503"/>
    </source>
</evidence>
<dbReference type="GO" id="GO:0008234">
    <property type="term" value="F:cysteine-type peptidase activity"/>
    <property type="evidence" value="ECO:0007669"/>
    <property type="project" value="UniProtKB-KW"/>
</dbReference>
<sequence>MIQCRFLSDSTTGQCVGFAFSGHAGSREAGRNVVCAAVSSAAYLTANALTDVLHSKAEITEQDGVLHLRVPPADEPKCRPFLQALKLHIENLEEQYPKYINMSDKEV</sequence>
<evidence type="ECO:0000256" key="3">
    <source>
        <dbReference type="ARBA" id="ARBA00022801"/>
    </source>
</evidence>
<dbReference type="InterPro" id="IPR007422">
    <property type="entry name" value="Peptidase_Prp"/>
</dbReference>
<reference evidence="8" key="3">
    <citation type="submission" date="2024-06" db="EMBL/GenBank/DDBJ databases">
        <authorList>
            <person name="Zeng C."/>
        </authorList>
    </citation>
    <scope>NUCLEOTIDE SEQUENCE [LARGE SCALE GENOMIC DNA]</scope>
    <source>
        <strain evidence="8">ZCY20-5</strain>
    </source>
</reference>
<organism evidence="7 8">
    <name type="scientific">Caproicibacterium argilliputei</name>
    <dbReference type="NCBI Taxonomy" id="3030016"/>
    <lineage>
        <taxon>Bacteria</taxon>
        <taxon>Bacillati</taxon>
        <taxon>Bacillota</taxon>
        <taxon>Clostridia</taxon>
        <taxon>Eubacteriales</taxon>
        <taxon>Oscillospiraceae</taxon>
        <taxon>Caproicibacterium</taxon>
    </lineage>
</organism>
<evidence type="ECO:0000313" key="7">
    <source>
        <dbReference type="EMBL" id="WOC33321.1"/>
    </source>
</evidence>
<evidence type="ECO:0000256" key="6">
    <source>
        <dbReference type="ARBA" id="ARBA00044538"/>
    </source>
</evidence>
<dbReference type="PANTHER" id="PTHR39178">
    <property type="entry name" value="HYPOTHETICAL RIBOSOME-ASSOCIATED PROTEIN"/>
    <property type="match status" value="1"/>
</dbReference>
<dbReference type="KEGG" id="carl:PXC00_05485"/>
<keyword evidence="1" id="KW-0690">Ribosome biogenesis</keyword>
<keyword evidence="2 7" id="KW-0645">Protease</keyword>
<keyword evidence="3" id="KW-0378">Hydrolase</keyword>
<protein>
    <recommendedName>
        <fullName evidence="6">Ribosomal processing cysteine protease Prp</fullName>
    </recommendedName>
</protein>
<evidence type="ECO:0000256" key="1">
    <source>
        <dbReference type="ARBA" id="ARBA00022517"/>
    </source>
</evidence>
<dbReference type="SUPFAM" id="SSF118010">
    <property type="entry name" value="TM1457-like"/>
    <property type="match status" value="1"/>
</dbReference>